<keyword evidence="2" id="KW-0808">Transferase</keyword>
<dbReference type="PANTHER" id="PTHR43586">
    <property type="entry name" value="CYSTEINE DESULFURASE"/>
    <property type="match status" value="1"/>
</dbReference>
<reference evidence="2" key="1">
    <citation type="submission" date="2018-06" db="EMBL/GenBank/DDBJ databases">
        <authorList>
            <person name="Zhirakovskaya E."/>
        </authorList>
    </citation>
    <scope>NUCLEOTIDE SEQUENCE</scope>
</reference>
<dbReference type="EC" id="2.8.1.7" evidence="2"/>
<dbReference type="EMBL" id="UOEI01000009">
    <property type="protein sequence ID" value="VAV89181.1"/>
    <property type="molecule type" value="Genomic_DNA"/>
</dbReference>
<dbReference type="SUPFAM" id="SSF53383">
    <property type="entry name" value="PLP-dependent transferases"/>
    <property type="match status" value="1"/>
</dbReference>
<dbReference type="GO" id="GO:0031071">
    <property type="term" value="F:cysteine desulfurase activity"/>
    <property type="evidence" value="ECO:0007669"/>
    <property type="project" value="UniProtKB-EC"/>
</dbReference>
<dbReference type="InterPro" id="IPR015422">
    <property type="entry name" value="PyrdxlP-dep_Trfase_small"/>
</dbReference>
<evidence type="ECO:0000313" key="2">
    <source>
        <dbReference type="EMBL" id="VAV89181.1"/>
    </source>
</evidence>
<protein>
    <submittedName>
        <fullName evidence="2">Cysteine desulfurase</fullName>
        <ecNumber evidence="2">2.8.1.7</ecNumber>
    </submittedName>
</protein>
<evidence type="ECO:0000259" key="1">
    <source>
        <dbReference type="Pfam" id="PF00266"/>
    </source>
</evidence>
<accession>A0A3B0RAU7</accession>
<gene>
    <name evidence="2" type="ORF">MNBD_ACTINO01-923</name>
</gene>
<dbReference type="AlphaFoldDB" id="A0A3B0RAU7"/>
<sequence length="177" mass="19076">PHTGCLFGKASLLESLKPYKLRPAPDNAPDRWETGTQSFESLAGVTAAVEYIASLGVGNTRRDQIASAYTAIHDHETTLSERFLTGISSMAGVELFGKTTVEGRTPTFAIDVTGTAPSDVASALAELGIFVWDGDYYAYEVMTKLRKAPDGLVRIGFTHYNTLDEVDRVLTAIASLT</sequence>
<dbReference type="Pfam" id="PF00266">
    <property type="entry name" value="Aminotran_5"/>
    <property type="match status" value="1"/>
</dbReference>
<organism evidence="2">
    <name type="scientific">hydrothermal vent metagenome</name>
    <dbReference type="NCBI Taxonomy" id="652676"/>
    <lineage>
        <taxon>unclassified sequences</taxon>
        <taxon>metagenomes</taxon>
        <taxon>ecological metagenomes</taxon>
    </lineage>
</organism>
<dbReference type="InterPro" id="IPR015424">
    <property type="entry name" value="PyrdxlP-dep_Trfase"/>
</dbReference>
<dbReference type="PANTHER" id="PTHR43586:SF21">
    <property type="entry name" value="PYRIDOXAL PHOSPHATE (PLP)-DEPENDENT ASPARTATE AMINOTRANSFERASE SUPERFAMILY"/>
    <property type="match status" value="1"/>
</dbReference>
<dbReference type="InterPro" id="IPR015421">
    <property type="entry name" value="PyrdxlP-dep_Trfase_major"/>
</dbReference>
<dbReference type="InterPro" id="IPR000192">
    <property type="entry name" value="Aminotrans_V_dom"/>
</dbReference>
<feature type="domain" description="Aminotransferase class V" evidence="1">
    <location>
        <begin position="26"/>
        <end position="169"/>
    </location>
</feature>
<name>A0A3B0RAU7_9ZZZZ</name>
<dbReference type="Gene3D" id="3.40.640.10">
    <property type="entry name" value="Type I PLP-dependent aspartate aminotransferase-like (Major domain)"/>
    <property type="match status" value="1"/>
</dbReference>
<dbReference type="Gene3D" id="3.90.1150.10">
    <property type="entry name" value="Aspartate Aminotransferase, domain 1"/>
    <property type="match status" value="1"/>
</dbReference>
<feature type="non-terminal residue" evidence="2">
    <location>
        <position position="1"/>
    </location>
</feature>
<proteinExistence type="predicted"/>